<dbReference type="InterPro" id="IPR011059">
    <property type="entry name" value="Metal-dep_hydrolase_composite"/>
</dbReference>
<evidence type="ECO:0000259" key="1">
    <source>
        <dbReference type="Pfam" id="PF01979"/>
    </source>
</evidence>
<dbReference type="Proteomes" id="UP000244013">
    <property type="component" value="Unassembled WGS sequence"/>
</dbReference>
<evidence type="ECO:0000313" key="2">
    <source>
        <dbReference type="EMBL" id="PTW48634.1"/>
    </source>
</evidence>
<proteinExistence type="predicted"/>
<name>A0A2T5UAX0_9SPHN</name>
<evidence type="ECO:0000313" key="3">
    <source>
        <dbReference type="Proteomes" id="UP000244013"/>
    </source>
</evidence>
<dbReference type="PANTHER" id="PTHR43135:SF3">
    <property type="entry name" value="ALPHA-D-RIBOSE 1-METHYLPHOSPHONATE 5-TRIPHOSPHATE DIPHOSPHATASE"/>
    <property type="match status" value="1"/>
</dbReference>
<dbReference type="InterPro" id="IPR051781">
    <property type="entry name" value="Metallo-dep_Hydrolase"/>
</dbReference>
<dbReference type="GO" id="GO:0016810">
    <property type="term" value="F:hydrolase activity, acting on carbon-nitrogen (but not peptide) bonds"/>
    <property type="evidence" value="ECO:0007669"/>
    <property type="project" value="InterPro"/>
</dbReference>
<feature type="domain" description="Amidohydrolase-related" evidence="1">
    <location>
        <begin position="109"/>
        <end position="474"/>
    </location>
</feature>
<dbReference type="Gene3D" id="2.30.40.10">
    <property type="entry name" value="Urease, subunit C, domain 1"/>
    <property type="match status" value="1"/>
</dbReference>
<dbReference type="EMBL" id="QAYE01000001">
    <property type="protein sequence ID" value="PTW48634.1"/>
    <property type="molecule type" value="Genomic_DNA"/>
</dbReference>
<dbReference type="InterPro" id="IPR032466">
    <property type="entry name" value="Metal_Hydrolase"/>
</dbReference>
<reference evidence="2 3" key="1">
    <citation type="submission" date="2018-04" db="EMBL/GenBank/DDBJ databases">
        <title>Genomic Encyclopedia of Type Strains, Phase III (KMG-III): the genomes of soil and plant-associated and newly described type strains.</title>
        <authorList>
            <person name="Whitman W."/>
        </authorList>
    </citation>
    <scope>NUCLEOTIDE SEQUENCE [LARGE SCALE GENOMIC DNA]</scope>
    <source>
        <strain evidence="2 3">MA-olki</strain>
    </source>
</reference>
<dbReference type="SUPFAM" id="SSF51556">
    <property type="entry name" value="Metallo-dependent hydrolases"/>
    <property type="match status" value="1"/>
</dbReference>
<dbReference type="AlphaFoldDB" id="A0A2T5UAX0"/>
<accession>A0A2T5UAX0</accession>
<keyword evidence="2" id="KW-0378">Hydrolase</keyword>
<dbReference type="Gene3D" id="3.20.20.140">
    <property type="entry name" value="Metal-dependent hydrolases"/>
    <property type="match status" value="1"/>
</dbReference>
<gene>
    <name evidence="2" type="ORF">C8J25_101131</name>
</gene>
<comment type="caution">
    <text evidence="2">The sequence shown here is derived from an EMBL/GenBank/DDBJ whole genome shotgun (WGS) entry which is preliminary data.</text>
</comment>
<dbReference type="InterPro" id="IPR006680">
    <property type="entry name" value="Amidohydro-rel"/>
</dbReference>
<protein>
    <submittedName>
        <fullName evidence="2">Imidazolonepropionase-like amidohydrolase</fullName>
    </submittedName>
</protein>
<organism evidence="2 3">
    <name type="scientific">Sphingomonas faeni</name>
    <dbReference type="NCBI Taxonomy" id="185950"/>
    <lineage>
        <taxon>Bacteria</taxon>
        <taxon>Pseudomonadati</taxon>
        <taxon>Pseudomonadota</taxon>
        <taxon>Alphaproteobacteria</taxon>
        <taxon>Sphingomonadales</taxon>
        <taxon>Sphingomonadaceae</taxon>
        <taxon>Sphingomonas</taxon>
    </lineage>
</organism>
<dbReference type="PANTHER" id="PTHR43135">
    <property type="entry name" value="ALPHA-D-RIBOSE 1-METHYLPHOSPHONATE 5-TRIPHOSPHATE DIPHOSPHATASE"/>
    <property type="match status" value="1"/>
</dbReference>
<dbReference type="SUPFAM" id="SSF51338">
    <property type="entry name" value="Composite domain of metallo-dependent hydrolases"/>
    <property type="match status" value="1"/>
</dbReference>
<dbReference type="Pfam" id="PF01979">
    <property type="entry name" value="Amidohydro_1"/>
    <property type="match status" value="1"/>
</dbReference>
<sequence length="478" mass="50078">MTDTDRNGRHPLTFQGDSVLLARAPEKDIIVRRTKISARLYTIALAASALTVGSATAQTIALTGVRLIDGRGGAPVDDATIVIADGRIVAAGKVAVPAGAERRDYRGRTVMPGLVSDHSHVGQVSGTETGAKNYTRANIVAQLAQYRRYGVTTVTALGNNGPAFVGIRADAHAGRIDGADLFGVMQGIGVPNGAPPQAMLKVGPDQLFRPSTPEEARKAVAMMAAEKTDLVKLWLDDFGGSVPVKMSPAIYRAVIAEAHARGLRAAAHIHDLADAEAIVAAGADIIAHGIRDTPVPPAFVATLKAKGIWYIPTLQLDEATFAWADRAPWTQTPFARAALSPALAQQVDDPAWRAKILADPKTADARKSLAMNLRNLKTLYDAGVKIGFGTDSGASAVRVPGIAEHRELALMVEAGLTPAQALRVATAAGADLLGLRDRGVIVAGTRADLLVVDGDPSRSIADVDKVVETWVAGRAAPF</sequence>